<dbReference type="Proteomes" id="UP000886998">
    <property type="component" value="Unassembled WGS sequence"/>
</dbReference>
<evidence type="ECO:0000313" key="2">
    <source>
        <dbReference type="Proteomes" id="UP000886998"/>
    </source>
</evidence>
<comment type="caution">
    <text evidence="1">The sequence shown here is derived from an EMBL/GenBank/DDBJ whole genome shotgun (WGS) entry which is preliminary data.</text>
</comment>
<proteinExistence type="predicted"/>
<dbReference type="AlphaFoldDB" id="A0A8X6WMV0"/>
<dbReference type="EMBL" id="BMAV01000383">
    <property type="protein sequence ID" value="GFY37615.1"/>
    <property type="molecule type" value="Genomic_DNA"/>
</dbReference>
<reference evidence="1" key="1">
    <citation type="submission" date="2020-08" db="EMBL/GenBank/DDBJ databases">
        <title>Multicomponent nature underlies the extraordinary mechanical properties of spider dragline silk.</title>
        <authorList>
            <person name="Kono N."/>
            <person name="Nakamura H."/>
            <person name="Mori M."/>
            <person name="Yoshida Y."/>
            <person name="Ohtoshi R."/>
            <person name="Malay A.D."/>
            <person name="Moran D.A.P."/>
            <person name="Tomita M."/>
            <person name="Numata K."/>
            <person name="Arakawa K."/>
        </authorList>
    </citation>
    <scope>NUCLEOTIDE SEQUENCE</scope>
</reference>
<accession>A0A8X6WMV0</accession>
<name>A0A8X6WMV0_9ARAC</name>
<sequence length="186" mass="21064">MAFLLKDSPECAKSEFNLFALPTTQTVIERGHWVQFHPIANVSDGGPIEFVISGSGEEYLDLSQTQLYVRAKILKSDGKLITDENKVGPVNLFLHSLFSRGYLFKCERIISSSSNTYAYRAIIETLLNHGYDSKISQLTSEVYYKDTAGRMNIYDEDDKDPNEGFNKRVSLFKNSATVDMMGRLHM</sequence>
<dbReference type="OrthoDB" id="5979489at2759"/>
<gene>
    <name evidence="1" type="primary">F54H12.2_102</name>
    <name evidence="1" type="ORF">TNIN_91761</name>
</gene>
<keyword evidence="2" id="KW-1185">Reference proteome</keyword>
<protein>
    <submittedName>
        <fullName evidence="1">Uncharacterized protein F54H12.2</fullName>
    </submittedName>
</protein>
<evidence type="ECO:0000313" key="1">
    <source>
        <dbReference type="EMBL" id="GFY37615.1"/>
    </source>
</evidence>
<organism evidence="1 2">
    <name type="scientific">Trichonephila inaurata madagascariensis</name>
    <dbReference type="NCBI Taxonomy" id="2747483"/>
    <lineage>
        <taxon>Eukaryota</taxon>
        <taxon>Metazoa</taxon>
        <taxon>Ecdysozoa</taxon>
        <taxon>Arthropoda</taxon>
        <taxon>Chelicerata</taxon>
        <taxon>Arachnida</taxon>
        <taxon>Araneae</taxon>
        <taxon>Araneomorphae</taxon>
        <taxon>Entelegynae</taxon>
        <taxon>Araneoidea</taxon>
        <taxon>Nephilidae</taxon>
        <taxon>Trichonephila</taxon>
        <taxon>Trichonephila inaurata</taxon>
    </lineage>
</organism>